<feature type="domain" description="GIY-YIG" evidence="1">
    <location>
        <begin position="23"/>
        <end position="98"/>
    </location>
</feature>
<sequence length="125" mass="14407">MIKIGLPDPSATISVSKIHKVKAVPGFYFMRDINGTIIYIGESLNINQRLNKHILGKSSVTREFHHEFHSVDVFYCDKKERRIYEIFAINLYDPIGNVDDNDSADKKELQSRRNKWIDGLKSAKP</sequence>
<dbReference type="PROSITE" id="PS50164">
    <property type="entry name" value="GIY_YIG"/>
    <property type="match status" value="1"/>
</dbReference>
<dbReference type="AlphaFoldDB" id="A0A7X0HTH3"/>
<name>A0A7X0HTH3_9BACI</name>
<accession>A0A7X0HTH3</accession>
<evidence type="ECO:0000313" key="3">
    <source>
        <dbReference type="Proteomes" id="UP000531594"/>
    </source>
</evidence>
<evidence type="ECO:0000313" key="2">
    <source>
        <dbReference type="EMBL" id="MBB6446550.1"/>
    </source>
</evidence>
<dbReference type="SUPFAM" id="SSF82771">
    <property type="entry name" value="GIY-YIG endonuclease"/>
    <property type="match status" value="1"/>
</dbReference>
<dbReference type="Pfam" id="PF01541">
    <property type="entry name" value="GIY-YIG"/>
    <property type="match status" value="1"/>
</dbReference>
<proteinExistence type="predicted"/>
<keyword evidence="3" id="KW-1185">Reference proteome</keyword>
<protein>
    <submittedName>
        <fullName evidence="2">Excinuclease UvrABC nuclease subunit</fullName>
    </submittedName>
</protein>
<dbReference type="Gene3D" id="3.40.1440.10">
    <property type="entry name" value="GIY-YIG endonuclease"/>
    <property type="match status" value="1"/>
</dbReference>
<dbReference type="InterPro" id="IPR035901">
    <property type="entry name" value="GIY-YIG_endonuc_sf"/>
</dbReference>
<dbReference type="InterPro" id="IPR000305">
    <property type="entry name" value="GIY-YIG_endonuc"/>
</dbReference>
<dbReference type="SMART" id="SM00465">
    <property type="entry name" value="GIYc"/>
    <property type="match status" value="1"/>
</dbReference>
<evidence type="ECO:0000259" key="1">
    <source>
        <dbReference type="PROSITE" id="PS50164"/>
    </source>
</evidence>
<dbReference type="Proteomes" id="UP000531594">
    <property type="component" value="Unassembled WGS sequence"/>
</dbReference>
<gene>
    <name evidence="2" type="ORF">HNR53_003209</name>
</gene>
<dbReference type="RefSeq" id="WP_184527644.1">
    <property type="nucleotide sequence ID" value="NZ_JACHGK010000011.1"/>
</dbReference>
<reference evidence="2 3" key="1">
    <citation type="submission" date="2020-08" db="EMBL/GenBank/DDBJ databases">
        <title>Genomic Encyclopedia of Type Strains, Phase IV (KMG-IV): sequencing the most valuable type-strain genomes for metagenomic binning, comparative biology and taxonomic classification.</title>
        <authorList>
            <person name="Goeker M."/>
        </authorList>
    </citation>
    <scope>NUCLEOTIDE SEQUENCE [LARGE SCALE GENOMIC DNA]</scope>
    <source>
        <strain evidence="2 3">DSM 5391</strain>
    </source>
</reference>
<organism evidence="2 3">
    <name type="scientific">Bacillus benzoevorans</name>
    <dbReference type="NCBI Taxonomy" id="1456"/>
    <lineage>
        <taxon>Bacteria</taxon>
        <taxon>Bacillati</taxon>
        <taxon>Bacillota</taxon>
        <taxon>Bacilli</taxon>
        <taxon>Bacillales</taxon>
        <taxon>Bacillaceae</taxon>
        <taxon>Bacillus</taxon>
    </lineage>
</organism>
<dbReference type="EMBL" id="JACHGK010000011">
    <property type="protein sequence ID" value="MBB6446550.1"/>
    <property type="molecule type" value="Genomic_DNA"/>
</dbReference>
<comment type="caution">
    <text evidence="2">The sequence shown here is derived from an EMBL/GenBank/DDBJ whole genome shotgun (WGS) entry which is preliminary data.</text>
</comment>